<keyword evidence="6 7" id="KW-0472">Membrane</keyword>
<dbReference type="PANTHER" id="PTHR31752">
    <property type="entry name" value="AUXIN EFFLUX CARRIER COMPONENT 1B-RELATED"/>
    <property type="match status" value="1"/>
</dbReference>
<name>A0A4Z1SVI0_GIAMU</name>
<evidence type="ECO:0000256" key="7">
    <source>
        <dbReference type="SAM" id="Phobius"/>
    </source>
</evidence>
<evidence type="ECO:0000313" key="9">
    <source>
        <dbReference type="Proteomes" id="UP000315496"/>
    </source>
</evidence>
<dbReference type="PANTHER" id="PTHR31752:SF18">
    <property type="entry name" value="AUXIN EFFLUX CARRIER COMPONENT 1"/>
    <property type="match status" value="1"/>
</dbReference>
<dbReference type="VEuPathDB" id="GiardiaDB:GMRT_11480"/>
<feature type="transmembrane region" description="Helical" evidence="7">
    <location>
        <begin position="377"/>
        <end position="398"/>
    </location>
</feature>
<proteinExistence type="inferred from homology"/>
<dbReference type="InterPro" id="IPR004776">
    <property type="entry name" value="Mem_transp_PIN-like"/>
</dbReference>
<keyword evidence="9" id="KW-1185">Reference proteome</keyword>
<feature type="transmembrane region" description="Helical" evidence="7">
    <location>
        <begin position="410"/>
        <end position="431"/>
    </location>
</feature>
<dbReference type="EMBL" id="VDLU01000001">
    <property type="protein sequence ID" value="TNJ29784.1"/>
    <property type="molecule type" value="Genomic_DNA"/>
</dbReference>
<dbReference type="Pfam" id="PF03547">
    <property type="entry name" value="Mem_trans"/>
    <property type="match status" value="1"/>
</dbReference>
<evidence type="ECO:0000256" key="6">
    <source>
        <dbReference type="ARBA" id="ARBA00023136"/>
    </source>
</evidence>
<keyword evidence="4 7" id="KW-0812">Transmembrane</keyword>
<dbReference type="OrthoDB" id="10254752at2759"/>
<comment type="caution">
    <text evidence="8">The sequence shown here is derived from an EMBL/GenBank/DDBJ whole genome shotgun (WGS) entry which is preliminary data.</text>
</comment>
<accession>A0A4Z1SVI0</accession>
<gene>
    <name evidence="8" type="ORF">GMRT_11480</name>
</gene>
<protein>
    <submittedName>
        <fullName evidence="8">Membrane transport protein</fullName>
    </submittedName>
</protein>
<evidence type="ECO:0000313" key="8">
    <source>
        <dbReference type="EMBL" id="TNJ29784.1"/>
    </source>
</evidence>
<feature type="transmembrane region" description="Helical" evidence="7">
    <location>
        <begin position="72"/>
        <end position="94"/>
    </location>
</feature>
<keyword evidence="3" id="KW-0813">Transport</keyword>
<feature type="transmembrane region" description="Helical" evidence="7">
    <location>
        <begin position="43"/>
        <end position="60"/>
    </location>
</feature>
<feature type="transmembrane region" description="Helical" evidence="7">
    <location>
        <begin position="7"/>
        <end position="31"/>
    </location>
</feature>
<dbReference type="GO" id="GO:0016020">
    <property type="term" value="C:membrane"/>
    <property type="evidence" value="ECO:0007669"/>
    <property type="project" value="UniProtKB-SubCell"/>
</dbReference>
<feature type="transmembrane region" description="Helical" evidence="7">
    <location>
        <begin position="263"/>
        <end position="281"/>
    </location>
</feature>
<dbReference type="GO" id="GO:0055085">
    <property type="term" value="P:transmembrane transport"/>
    <property type="evidence" value="ECO:0007669"/>
    <property type="project" value="InterPro"/>
</dbReference>
<feature type="transmembrane region" description="Helical" evidence="7">
    <location>
        <begin position="293"/>
        <end position="315"/>
    </location>
</feature>
<sequence>MIQSFGQILLATFEGTFPVLVLLLLGMLMTWPKILLPADFRKLSALVFRWTFPIATVYLLGRIEMTADEGKILGAFFGMIVIDFVICLCIAPLMDRNKRNFLAATVSMWCGTTLTNCVAVGQPIIESIFDAEDAKKYCYLHILPWGVCLIFYHFMYELWVALTAADNEEAAEAATSAIPMEPVTQPIGDGTSNAIALASERGMSTALTVEHALNPSSKTTQGFVNEQVSNASASDTKNSTRKSKIPYGKIICASAIKTMKVPLIIGVLVGLVYMGIATAVPKMRTPPKFILNFFTLIGSITTPVANVMMGLYTMFKIYEIRDEHHAARDNGELSAFNKHIWLEIMRFSVMTLLRQLITPVIMMFLMHAMKLDAKTIVINTITAATPTGILCFVLSDYYKYGGVNTWMAAVFQMVTMLIVVPTMYYICVAYAGEYE</sequence>
<evidence type="ECO:0000256" key="5">
    <source>
        <dbReference type="ARBA" id="ARBA00022989"/>
    </source>
</evidence>
<organism evidence="8 9">
    <name type="scientific">Giardia muris</name>
    <dbReference type="NCBI Taxonomy" id="5742"/>
    <lineage>
        <taxon>Eukaryota</taxon>
        <taxon>Metamonada</taxon>
        <taxon>Diplomonadida</taxon>
        <taxon>Hexamitidae</taxon>
        <taxon>Giardiinae</taxon>
        <taxon>Giardia</taxon>
    </lineage>
</organism>
<evidence type="ECO:0000256" key="2">
    <source>
        <dbReference type="ARBA" id="ARBA00009177"/>
    </source>
</evidence>
<reference evidence="8 9" key="1">
    <citation type="submission" date="2019-05" db="EMBL/GenBank/DDBJ databases">
        <title>The compact genome of Giardia muris reveals important steps in the evolution of intestinal protozoan parasites.</title>
        <authorList>
            <person name="Xu F."/>
            <person name="Jimenez-Gonzalez A."/>
            <person name="Einarsson E."/>
            <person name="Astvaldsson A."/>
            <person name="Peirasmaki D."/>
            <person name="Eckmann L."/>
            <person name="Andersson J.O."/>
            <person name="Svard S.G."/>
            <person name="Jerlstrom-Hultqvist J."/>
        </authorList>
    </citation>
    <scope>NUCLEOTIDE SEQUENCE [LARGE SCALE GENOMIC DNA]</scope>
    <source>
        <strain evidence="8 9">Roberts-Thomson</strain>
    </source>
</reference>
<comment type="subcellular location">
    <subcellularLocation>
        <location evidence="1">Membrane</location>
        <topology evidence="1">Multi-pass membrane protein</topology>
    </subcellularLocation>
</comment>
<evidence type="ECO:0000256" key="4">
    <source>
        <dbReference type="ARBA" id="ARBA00022692"/>
    </source>
</evidence>
<dbReference type="AlphaFoldDB" id="A0A4Z1SVI0"/>
<dbReference type="InterPro" id="IPR051107">
    <property type="entry name" value="Auxin_Efflux_Carrier"/>
</dbReference>
<feature type="transmembrane region" description="Helical" evidence="7">
    <location>
        <begin position="137"/>
        <end position="155"/>
    </location>
</feature>
<dbReference type="Proteomes" id="UP000315496">
    <property type="component" value="Chromosome 1"/>
</dbReference>
<evidence type="ECO:0000256" key="1">
    <source>
        <dbReference type="ARBA" id="ARBA00004141"/>
    </source>
</evidence>
<keyword evidence="5 7" id="KW-1133">Transmembrane helix</keyword>
<evidence type="ECO:0000256" key="3">
    <source>
        <dbReference type="ARBA" id="ARBA00022448"/>
    </source>
</evidence>
<comment type="similarity">
    <text evidence="2">Belongs to the auxin efflux carrier (TC 2.A.69.1) family.</text>
</comment>